<organism evidence="2">
    <name type="scientific">Brassica napus</name>
    <name type="common">Rape</name>
    <dbReference type="NCBI Taxonomy" id="3708"/>
    <lineage>
        <taxon>Eukaryota</taxon>
        <taxon>Viridiplantae</taxon>
        <taxon>Streptophyta</taxon>
        <taxon>Embryophyta</taxon>
        <taxon>Tracheophyta</taxon>
        <taxon>Spermatophyta</taxon>
        <taxon>Magnoliopsida</taxon>
        <taxon>eudicotyledons</taxon>
        <taxon>Gunneridae</taxon>
        <taxon>Pentapetalae</taxon>
        <taxon>rosids</taxon>
        <taxon>malvids</taxon>
        <taxon>Brassicales</taxon>
        <taxon>Brassicaceae</taxon>
        <taxon>Brassiceae</taxon>
        <taxon>Brassica</taxon>
    </lineage>
</organism>
<dbReference type="AlphaFoldDB" id="A0A816X3B5"/>
<dbReference type="EMBL" id="HG994356">
    <property type="protein sequence ID" value="CAF2141799.1"/>
    <property type="molecule type" value="Genomic_DNA"/>
</dbReference>
<feature type="non-terminal residue" evidence="2">
    <location>
        <position position="199"/>
    </location>
</feature>
<dbReference type="Proteomes" id="UP001295469">
    <property type="component" value="Chromosome A02"/>
</dbReference>
<dbReference type="PANTHER" id="PTHR45786:SF74">
    <property type="entry name" value="ATP-DEPENDENT DNA HELICASE"/>
    <property type="match status" value="1"/>
</dbReference>
<dbReference type="PANTHER" id="PTHR45786">
    <property type="entry name" value="DNA BINDING PROTEIN-LIKE"/>
    <property type="match status" value="1"/>
</dbReference>
<protein>
    <submittedName>
        <fullName evidence="2">(rape) hypothetical protein</fullName>
    </submittedName>
</protein>
<gene>
    <name evidence="2" type="ORF">DARMORV10_A02P27150.1</name>
</gene>
<proteinExistence type="predicted"/>
<accession>A0A816X3B5</accession>
<name>A0A816X3B5_BRANA</name>
<feature type="region of interest" description="Disordered" evidence="1">
    <location>
        <begin position="179"/>
        <end position="199"/>
    </location>
</feature>
<reference evidence="2" key="1">
    <citation type="submission" date="2021-01" db="EMBL/GenBank/DDBJ databases">
        <authorList>
            <consortium name="Genoscope - CEA"/>
            <person name="William W."/>
        </authorList>
    </citation>
    <scope>NUCLEOTIDE SEQUENCE</scope>
</reference>
<sequence length="199" mass="22576">IYFVVNKICDPPTFKPKYYDLRHKNARGMRKAILLSKRTLSLPQVGLHAPRGSHGLHPTRTAKKDKCSTSKSEGNPIVECTKCGALMWTSESTGKDFKTGRPPEYLQLYIFDTGNEVRNRLKAMGQTSTEGNLDEATLARLIEMIDENNCLAKLFRRARDHYEGSGQEFSIRLLPDKGKGKEYDLPSTSEQIRDDHPLY</sequence>
<feature type="non-terminal residue" evidence="2">
    <location>
        <position position="1"/>
    </location>
</feature>
<evidence type="ECO:0000256" key="1">
    <source>
        <dbReference type="SAM" id="MobiDB-lite"/>
    </source>
</evidence>
<evidence type="ECO:0000313" key="2">
    <source>
        <dbReference type="EMBL" id="CAF2141799.1"/>
    </source>
</evidence>
<feature type="region of interest" description="Disordered" evidence="1">
    <location>
        <begin position="46"/>
        <end position="70"/>
    </location>
</feature>